<dbReference type="PROSITE" id="PS50043">
    <property type="entry name" value="HTH_LUXR_2"/>
    <property type="match status" value="1"/>
</dbReference>
<dbReference type="InterPro" id="IPR011006">
    <property type="entry name" value="CheY-like_superfamily"/>
</dbReference>
<keyword evidence="2" id="KW-0805">Transcription regulation</keyword>
<keyword evidence="9" id="KW-1185">Reference proteome</keyword>
<feature type="domain" description="HTH luxR-type" evidence="6">
    <location>
        <begin position="146"/>
        <end position="211"/>
    </location>
</feature>
<evidence type="ECO:0000313" key="8">
    <source>
        <dbReference type="EMBL" id="NYE70774.1"/>
    </source>
</evidence>
<keyword evidence="1 5" id="KW-0597">Phosphoprotein</keyword>
<dbReference type="Pfam" id="PF00072">
    <property type="entry name" value="Response_reg"/>
    <property type="match status" value="1"/>
</dbReference>
<keyword evidence="4" id="KW-0804">Transcription</keyword>
<dbReference type="CDD" id="cd17535">
    <property type="entry name" value="REC_NarL-like"/>
    <property type="match status" value="1"/>
</dbReference>
<evidence type="ECO:0000313" key="9">
    <source>
        <dbReference type="Proteomes" id="UP000569914"/>
    </source>
</evidence>
<dbReference type="GO" id="GO:0000160">
    <property type="term" value="P:phosphorelay signal transduction system"/>
    <property type="evidence" value="ECO:0007669"/>
    <property type="project" value="InterPro"/>
</dbReference>
<gene>
    <name evidence="8" type="ORF">BKA15_002103</name>
</gene>
<dbReference type="PRINTS" id="PR00038">
    <property type="entry name" value="HTHLUXR"/>
</dbReference>
<evidence type="ECO:0000256" key="2">
    <source>
        <dbReference type="ARBA" id="ARBA00023015"/>
    </source>
</evidence>
<dbReference type="AlphaFoldDB" id="A0A7Y9I6Q3"/>
<dbReference type="PANTHER" id="PTHR43214">
    <property type="entry name" value="TWO-COMPONENT RESPONSE REGULATOR"/>
    <property type="match status" value="1"/>
</dbReference>
<dbReference type="EMBL" id="JACCBU010000001">
    <property type="protein sequence ID" value="NYE70774.1"/>
    <property type="molecule type" value="Genomic_DNA"/>
</dbReference>
<dbReference type="SMART" id="SM00448">
    <property type="entry name" value="REC"/>
    <property type="match status" value="1"/>
</dbReference>
<dbReference type="Pfam" id="PF00196">
    <property type="entry name" value="GerE"/>
    <property type="match status" value="1"/>
</dbReference>
<dbReference type="InterPro" id="IPR039420">
    <property type="entry name" value="WalR-like"/>
</dbReference>
<feature type="modified residue" description="4-aspartylphosphate" evidence="5">
    <location>
        <position position="56"/>
    </location>
</feature>
<evidence type="ECO:0000259" key="6">
    <source>
        <dbReference type="PROSITE" id="PS50043"/>
    </source>
</evidence>
<dbReference type="InterPro" id="IPR001789">
    <property type="entry name" value="Sig_transdc_resp-reg_receiver"/>
</dbReference>
<dbReference type="SUPFAM" id="SSF46894">
    <property type="entry name" value="C-terminal effector domain of the bipartite response regulators"/>
    <property type="match status" value="1"/>
</dbReference>
<proteinExistence type="predicted"/>
<comment type="caution">
    <text evidence="8">The sequence shown here is derived from an EMBL/GenBank/DDBJ whole genome shotgun (WGS) entry which is preliminary data.</text>
</comment>
<dbReference type="InterPro" id="IPR000792">
    <property type="entry name" value="Tscrpt_reg_LuxR_C"/>
</dbReference>
<sequence length="211" mass="21818">MTRLTVIIVDDDPYVRDYLSDALGRVDGIDVVGVAADGAEAVDLAIRTGPDVVLMDIRMPGVDGIAATRELGALDPPPAVILMTALDTDEALLGGLAAGARGYTIKTAPVAAISEALRAAAAGTDVLSPEATRRLVALADGPKPAASPALGDLGDREREVLRLIGEGASNAAIARTLYLAESTVKGHVSRLMTKLDCQNRTQLAVLAQQLD</sequence>
<reference evidence="8 9" key="1">
    <citation type="submission" date="2020-07" db="EMBL/GenBank/DDBJ databases">
        <title>Sequencing the genomes of 1000 actinobacteria strains.</title>
        <authorList>
            <person name="Klenk H.-P."/>
        </authorList>
    </citation>
    <scope>NUCLEOTIDE SEQUENCE [LARGE SCALE GENOMIC DNA]</scope>
    <source>
        <strain evidence="8 9">DSM 22083</strain>
    </source>
</reference>
<name>A0A7Y9I6Q3_9ACTN</name>
<evidence type="ECO:0000256" key="5">
    <source>
        <dbReference type="PROSITE-ProRule" id="PRU00169"/>
    </source>
</evidence>
<evidence type="ECO:0000256" key="4">
    <source>
        <dbReference type="ARBA" id="ARBA00023163"/>
    </source>
</evidence>
<evidence type="ECO:0000256" key="1">
    <source>
        <dbReference type="ARBA" id="ARBA00022553"/>
    </source>
</evidence>
<dbReference type="Proteomes" id="UP000569914">
    <property type="component" value="Unassembled WGS sequence"/>
</dbReference>
<dbReference type="SMART" id="SM00421">
    <property type="entry name" value="HTH_LUXR"/>
    <property type="match status" value="1"/>
</dbReference>
<dbReference type="PANTHER" id="PTHR43214:SF24">
    <property type="entry name" value="TRANSCRIPTIONAL REGULATORY PROTEIN NARL-RELATED"/>
    <property type="match status" value="1"/>
</dbReference>
<dbReference type="PROSITE" id="PS50110">
    <property type="entry name" value="RESPONSE_REGULATORY"/>
    <property type="match status" value="1"/>
</dbReference>
<feature type="domain" description="Response regulatory" evidence="7">
    <location>
        <begin position="5"/>
        <end position="121"/>
    </location>
</feature>
<evidence type="ECO:0000256" key="3">
    <source>
        <dbReference type="ARBA" id="ARBA00023125"/>
    </source>
</evidence>
<dbReference type="InterPro" id="IPR058245">
    <property type="entry name" value="NreC/VraR/RcsB-like_REC"/>
</dbReference>
<dbReference type="InterPro" id="IPR016032">
    <property type="entry name" value="Sig_transdc_resp-reg_C-effctor"/>
</dbReference>
<organism evidence="8 9">
    <name type="scientific">Microlunatus parietis</name>
    <dbReference type="NCBI Taxonomy" id="682979"/>
    <lineage>
        <taxon>Bacteria</taxon>
        <taxon>Bacillati</taxon>
        <taxon>Actinomycetota</taxon>
        <taxon>Actinomycetes</taxon>
        <taxon>Propionibacteriales</taxon>
        <taxon>Propionibacteriaceae</taxon>
        <taxon>Microlunatus</taxon>
    </lineage>
</organism>
<accession>A0A7Y9I6Q3</accession>
<dbReference type="GO" id="GO:0003677">
    <property type="term" value="F:DNA binding"/>
    <property type="evidence" value="ECO:0007669"/>
    <property type="project" value="UniProtKB-KW"/>
</dbReference>
<dbReference type="GO" id="GO:0006355">
    <property type="term" value="P:regulation of DNA-templated transcription"/>
    <property type="evidence" value="ECO:0007669"/>
    <property type="project" value="InterPro"/>
</dbReference>
<keyword evidence="3 8" id="KW-0238">DNA-binding</keyword>
<dbReference type="SUPFAM" id="SSF52172">
    <property type="entry name" value="CheY-like"/>
    <property type="match status" value="1"/>
</dbReference>
<evidence type="ECO:0000259" key="7">
    <source>
        <dbReference type="PROSITE" id="PS50110"/>
    </source>
</evidence>
<dbReference type="Gene3D" id="3.40.50.2300">
    <property type="match status" value="1"/>
</dbReference>
<protein>
    <submittedName>
        <fullName evidence="8">DNA-binding NarL/FixJ family response regulator</fullName>
    </submittedName>
</protein>
<dbReference type="CDD" id="cd06170">
    <property type="entry name" value="LuxR_C_like"/>
    <property type="match status" value="1"/>
</dbReference>
<dbReference type="RefSeq" id="WP_179750484.1">
    <property type="nucleotide sequence ID" value="NZ_JACCBU010000001.1"/>
</dbReference>
<dbReference type="PROSITE" id="PS00622">
    <property type="entry name" value="HTH_LUXR_1"/>
    <property type="match status" value="1"/>
</dbReference>